<dbReference type="Gene3D" id="1.10.10.10">
    <property type="entry name" value="Winged helix-like DNA-binding domain superfamily/Winged helix DNA-binding domain"/>
    <property type="match status" value="1"/>
</dbReference>
<dbReference type="OrthoDB" id="8208814at2"/>
<dbReference type="GO" id="GO:0003700">
    <property type="term" value="F:DNA-binding transcription factor activity"/>
    <property type="evidence" value="ECO:0007669"/>
    <property type="project" value="InterPro"/>
</dbReference>
<dbReference type="KEGG" id="fil:BN1229_v1_1840"/>
<evidence type="ECO:0000256" key="4">
    <source>
        <dbReference type="ARBA" id="ARBA00023163"/>
    </source>
</evidence>
<dbReference type="Proteomes" id="UP000033187">
    <property type="component" value="Chromosome 1"/>
</dbReference>
<dbReference type="PANTHER" id="PTHR30419:SF8">
    <property type="entry name" value="NITROGEN ASSIMILATION TRANSCRIPTIONAL ACTIVATOR-RELATED"/>
    <property type="match status" value="1"/>
</dbReference>
<dbReference type="Pfam" id="PF00126">
    <property type="entry name" value="HTH_1"/>
    <property type="match status" value="1"/>
</dbReference>
<evidence type="ECO:0000256" key="3">
    <source>
        <dbReference type="ARBA" id="ARBA00023125"/>
    </source>
</evidence>
<gene>
    <name evidence="6" type="ORF">YBN1229_v1_1842</name>
</gene>
<proteinExistence type="inferred from homology"/>
<dbReference type="GO" id="GO:0003677">
    <property type="term" value="F:DNA binding"/>
    <property type="evidence" value="ECO:0007669"/>
    <property type="project" value="UniProtKB-KW"/>
</dbReference>
<dbReference type="InterPro" id="IPR050950">
    <property type="entry name" value="HTH-type_LysR_regulators"/>
</dbReference>
<feature type="domain" description="HTH lysR-type" evidence="5">
    <location>
        <begin position="1"/>
        <end position="58"/>
    </location>
</feature>
<name>A0A0D6JEI0_9HYPH</name>
<dbReference type="InterPro" id="IPR036390">
    <property type="entry name" value="WH_DNA-bd_sf"/>
</dbReference>
<dbReference type="AlphaFoldDB" id="A0A0D6JEI0"/>
<dbReference type="InterPro" id="IPR005119">
    <property type="entry name" value="LysR_subst-bd"/>
</dbReference>
<dbReference type="Gene3D" id="3.40.190.290">
    <property type="match status" value="1"/>
</dbReference>
<keyword evidence="4" id="KW-0804">Transcription</keyword>
<evidence type="ECO:0000256" key="1">
    <source>
        <dbReference type="ARBA" id="ARBA00009437"/>
    </source>
</evidence>
<dbReference type="Pfam" id="PF03466">
    <property type="entry name" value="LysR_substrate"/>
    <property type="match status" value="1"/>
</dbReference>
<dbReference type="PANTHER" id="PTHR30419">
    <property type="entry name" value="HTH-TYPE TRANSCRIPTIONAL REGULATOR YBHD"/>
    <property type="match status" value="1"/>
</dbReference>
<organism evidence="6 7">
    <name type="scientific">Candidatus Filomicrobium marinum</name>
    <dbReference type="NCBI Taxonomy" id="1608628"/>
    <lineage>
        <taxon>Bacteria</taxon>
        <taxon>Pseudomonadati</taxon>
        <taxon>Pseudomonadota</taxon>
        <taxon>Alphaproteobacteria</taxon>
        <taxon>Hyphomicrobiales</taxon>
        <taxon>Hyphomicrobiaceae</taxon>
        <taxon>Filomicrobium</taxon>
    </lineage>
</organism>
<dbReference type="GO" id="GO:0005829">
    <property type="term" value="C:cytosol"/>
    <property type="evidence" value="ECO:0007669"/>
    <property type="project" value="TreeGrafter"/>
</dbReference>
<dbReference type="PROSITE" id="PS50931">
    <property type="entry name" value="HTH_LYSR"/>
    <property type="match status" value="1"/>
</dbReference>
<keyword evidence="7" id="KW-1185">Reference proteome</keyword>
<comment type="similarity">
    <text evidence="1">Belongs to the LysR transcriptional regulatory family.</text>
</comment>
<evidence type="ECO:0000256" key="2">
    <source>
        <dbReference type="ARBA" id="ARBA00023015"/>
    </source>
</evidence>
<reference evidence="7" key="1">
    <citation type="submission" date="2015-02" db="EMBL/GenBank/DDBJ databases">
        <authorList>
            <person name="Chooi Y.-H."/>
        </authorList>
    </citation>
    <scope>NUCLEOTIDE SEQUENCE [LARGE SCALE GENOMIC DNA]</scope>
    <source>
        <strain evidence="7">strain Y</strain>
    </source>
</reference>
<evidence type="ECO:0000259" key="5">
    <source>
        <dbReference type="PROSITE" id="PS50931"/>
    </source>
</evidence>
<dbReference type="SUPFAM" id="SSF53850">
    <property type="entry name" value="Periplasmic binding protein-like II"/>
    <property type="match status" value="1"/>
</dbReference>
<protein>
    <recommendedName>
        <fullName evidence="5">HTH lysR-type domain-containing protein</fullName>
    </recommendedName>
</protein>
<dbReference type="EMBL" id="LN829119">
    <property type="protein sequence ID" value="CPR18733.1"/>
    <property type="molecule type" value="Genomic_DNA"/>
</dbReference>
<dbReference type="KEGG" id="fiy:BN1229_v1_1842"/>
<dbReference type="InterPro" id="IPR036388">
    <property type="entry name" value="WH-like_DNA-bd_sf"/>
</dbReference>
<dbReference type="SUPFAM" id="SSF46785">
    <property type="entry name" value="Winged helix' DNA-binding domain"/>
    <property type="match status" value="1"/>
</dbReference>
<dbReference type="InterPro" id="IPR000847">
    <property type="entry name" value="LysR_HTH_N"/>
</dbReference>
<accession>A0A0D6JEI0</accession>
<evidence type="ECO:0000313" key="7">
    <source>
        <dbReference type="Proteomes" id="UP000033187"/>
    </source>
</evidence>
<sequence length="311" mass="34306">MELRDLRTLIGIAESGSLSGAARKLNLTQPALSASLKRLEDELKVQLVARHSRGADVTEEGKFVLQKAYAILHDVADMTTVAQDLIEEPIGDVRLGLPTTVAGGITAELVHRLCTRHPLVRLHVIEAMSGVLVEQLQLGRLDMAILFDIQPMAGLRSEPILIEEPRLLVSGSHELASRKQIRLDELDQLELVMPSQVHSIRGLIDRISKSEGVSLKIIADVDSFPGIVSLVQKGYPTIFPTYLVREHIERGTIAAIPLVQPRIDWTLHLATRQDSVRPRASLATARLLIDLCSELVVNGIWPGRLHPRRAP</sequence>
<dbReference type="PRINTS" id="PR00039">
    <property type="entry name" value="HTHLYSR"/>
</dbReference>
<evidence type="ECO:0000313" key="6">
    <source>
        <dbReference type="EMBL" id="CPR18733.1"/>
    </source>
</evidence>
<dbReference type="RefSeq" id="WP_046477976.1">
    <property type="nucleotide sequence ID" value="NZ_LN829118.1"/>
</dbReference>
<keyword evidence="2" id="KW-0805">Transcription regulation</keyword>
<keyword evidence="3" id="KW-0238">DNA-binding</keyword>
<dbReference type="FunFam" id="1.10.10.10:FF:000001">
    <property type="entry name" value="LysR family transcriptional regulator"/>
    <property type="match status" value="1"/>
</dbReference>